<dbReference type="InterPro" id="IPR004358">
    <property type="entry name" value="Sig_transdc_His_kin-like_C"/>
</dbReference>
<dbReference type="PANTHER" id="PTHR43065:SF52">
    <property type="entry name" value="SENSOR PROTEIN KINASE PILS"/>
    <property type="match status" value="1"/>
</dbReference>
<dbReference type="PRINTS" id="PR00344">
    <property type="entry name" value="BCTRLSENSOR"/>
</dbReference>
<feature type="transmembrane region" description="Helical" evidence="4">
    <location>
        <begin position="51"/>
        <end position="69"/>
    </location>
</feature>
<dbReference type="InterPro" id="IPR036890">
    <property type="entry name" value="HATPase_C_sf"/>
</dbReference>
<dbReference type="Pfam" id="PF00512">
    <property type="entry name" value="HisKA"/>
    <property type="match status" value="1"/>
</dbReference>
<keyword evidence="8" id="KW-1185">Reference proteome</keyword>
<dbReference type="SMART" id="SM00388">
    <property type="entry name" value="HisKA"/>
    <property type="match status" value="1"/>
</dbReference>
<dbReference type="CDD" id="cd00082">
    <property type="entry name" value="HisKA"/>
    <property type="match status" value="1"/>
</dbReference>
<dbReference type="SUPFAM" id="SSF55874">
    <property type="entry name" value="ATPase domain of HSP90 chaperone/DNA topoisomerase II/histidine kinase"/>
    <property type="match status" value="1"/>
</dbReference>
<sequence length="519" mass="56355">MIELPRSLTLPSANALRLFNAFRGTIVLVLLLVSQLHGFDGEPLLVAGPAFYSWVLAYSILIGLWLSLGRGPLAHGVQVTLGVSVDIVMIVALMALNGGVRSGYGVLLLPYLAVAGLLASGRYALFYAALASLALLGVTLYDILALNGTTGELVQAALLASAGFVTSVTTHQLARVARESEQLAAARGSEIAQLNRLNELALQSLREAVLVLDQEGRVRQFNDAATRHFGLVERGKLLPELAAPVAHWRQDGSPLLARPVQLNAQPHPLIGRMVPILTGETPTLLLFLRETRELAEEARQLKLAALGRLTANIAHEIRNPLAAISHAAELLGEDAVDPSTRRLTTMVRDNTRRIDRLVEEVLALNRRDRVRPEVLRPATVLAELVEQFVLGETAAAGRIITTFNSPRAMIFDRGHLAQIVGNLLANGWRYCQRHTGSLRIEVDESESALLIDVVDDGPGVGAEHQSRLFEPFYTTESSGTGLGLYIARELAEANDALLAYLSPGGRFRLYCRKAYDQNP</sequence>
<dbReference type="EC" id="2.7.13.3" evidence="2"/>
<feature type="domain" description="PAS" evidence="6">
    <location>
        <begin position="201"/>
        <end position="231"/>
    </location>
</feature>
<dbReference type="Gene3D" id="3.30.450.20">
    <property type="entry name" value="PAS domain"/>
    <property type="match status" value="1"/>
</dbReference>
<dbReference type="STRING" id="1123014.SAMN02745746_02423"/>
<dbReference type="Gene3D" id="1.10.287.130">
    <property type="match status" value="1"/>
</dbReference>
<evidence type="ECO:0000259" key="5">
    <source>
        <dbReference type="PROSITE" id="PS50109"/>
    </source>
</evidence>
<evidence type="ECO:0000256" key="1">
    <source>
        <dbReference type="ARBA" id="ARBA00000085"/>
    </source>
</evidence>
<keyword evidence="7" id="KW-0808">Transferase</keyword>
<evidence type="ECO:0000259" key="6">
    <source>
        <dbReference type="PROSITE" id="PS50112"/>
    </source>
</evidence>
<dbReference type="EMBL" id="FXAG01000012">
    <property type="protein sequence ID" value="SMF29676.1"/>
    <property type="molecule type" value="Genomic_DNA"/>
</dbReference>
<dbReference type="GO" id="GO:0000155">
    <property type="term" value="F:phosphorelay sensor kinase activity"/>
    <property type="evidence" value="ECO:0007669"/>
    <property type="project" value="InterPro"/>
</dbReference>
<comment type="catalytic activity">
    <reaction evidence="1">
        <text>ATP + protein L-histidine = ADP + protein N-phospho-L-histidine.</text>
        <dbReference type="EC" id="2.7.13.3"/>
    </reaction>
</comment>
<feature type="transmembrane region" description="Helical" evidence="4">
    <location>
        <begin position="102"/>
        <end position="119"/>
    </location>
</feature>
<keyword evidence="7" id="KW-0418">Kinase</keyword>
<dbReference type="PROSITE" id="PS50112">
    <property type="entry name" value="PAS"/>
    <property type="match status" value="1"/>
</dbReference>
<dbReference type="Pfam" id="PF25323">
    <property type="entry name" value="6TM_PilS"/>
    <property type="match status" value="1"/>
</dbReference>
<evidence type="ECO:0000256" key="4">
    <source>
        <dbReference type="SAM" id="Phobius"/>
    </source>
</evidence>
<reference evidence="8" key="1">
    <citation type="submission" date="2017-04" db="EMBL/GenBank/DDBJ databases">
        <authorList>
            <person name="Varghese N."/>
            <person name="Submissions S."/>
        </authorList>
    </citation>
    <scope>NUCLEOTIDE SEQUENCE [LARGE SCALE GENOMIC DNA]</scope>
    <source>
        <strain evidence="8">DSM 22618</strain>
    </source>
</reference>
<evidence type="ECO:0000256" key="3">
    <source>
        <dbReference type="ARBA" id="ARBA00022553"/>
    </source>
</evidence>
<keyword evidence="3" id="KW-0597">Phosphoprotein</keyword>
<dbReference type="Proteomes" id="UP000192920">
    <property type="component" value="Unassembled WGS sequence"/>
</dbReference>
<dbReference type="InterPro" id="IPR005467">
    <property type="entry name" value="His_kinase_dom"/>
</dbReference>
<organism evidence="7 8">
    <name type="scientific">Pseudogulbenkiania subflava DSM 22618</name>
    <dbReference type="NCBI Taxonomy" id="1123014"/>
    <lineage>
        <taxon>Bacteria</taxon>
        <taxon>Pseudomonadati</taxon>
        <taxon>Pseudomonadota</taxon>
        <taxon>Betaproteobacteria</taxon>
        <taxon>Neisseriales</taxon>
        <taxon>Chromobacteriaceae</taxon>
        <taxon>Pseudogulbenkiania</taxon>
    </lineage>
</organism>
<dbReference type="PROSITE" id="PS50109">
    <property type="entry name" value="HIS_KIN"/>
    <property type="match status" value="1"/>
</dbReference>
<evidence type="ECO:0000313" key="7">
    <source>
        <dbReference type="EMBL" id="SMF29676.1"/>
    </source>
</evidence>
<dbReference type="InterPro" id="IPR003594">
    <property type="entry name" value="HATPase_dom"/>
</dbReference>
<dbReference type="AlphaFoldDB" id="A0A1Y6BVA7"/>
<protein>
    <recommendedName>
        <fullName evidence="2">histidine kinase</fullName>
        <ecNumber evidence="2">2.7.13.3</ecNumber>
    </recommendedName>
</protein>
<evidence type="ECO:0000313" key="8">
    <source>
        <dbReference type="Proteomes" id="UP000192920"/>
    </source>
</evidence>
<dbReference type="SUPFAM" id="SSF55785">
    <property type="entry name" value="PYP-like sensor domain (PAS domain)"/>
    <property type="match status" value="1"/>
</dbReference>
<dbReference type="CDD" id="cd00075">
    <property type="entry name" value="HATPase"/>
    <property type="match status" value="1"/>
</dbReference>
<dbReference type="InterPro" id="IPR035965">
    <property type="entry name" value="PAS-like_dom_sf"/>
</dbReference>
<dbReference type="Pfam" id="PF02518">
    <property type="entry name" value="HATPase_c"/>
    <property type="match status" value="1"/>
</dbReference>
<dbReference type="InterPro" id="IPR000014">
    <property type="entry name" value="PAS"/>
</dbReference>
<feature type="transmembrane region" description="Helical" evidence="4">
    <location>
        <begin position="126"/>
        <end position="147"/>
    </location>
</feature>
<accession>A0A1Y6BVA7</accession>
<gene>
    <name evidence="7" type="ORF">SAMN02745746_02423</name>
</gene>
<dbReference type="SMART" id="SM00387">
    <property type="entry name" value="HATPase_c"/>
    <property type="match status" value="1"/>
</dbReference>
<proteinExistence type="predicted"/>
<keyword evidence="4" id="KW-0812">Transmembrane</keyword>
<dbReference type="PANTHER" id="PTHR43065">
    <property type="entry name" value="SENSOR HISTIDINE KINASE"/>
    <property type="match status" value="1"/>
</dbReference>
<dbReference type="RefSeq" id="WP_085276662.1">
    <property type="nucleotide sequence ID" value="NZ_FXAG01000012.1"/>
</dbReference>
<dbReference type="InterPro" id="IPR003661">
    <property type="entry name" value="HisK_dim/P_dom"/>
</dbReference>
<keyword evidence="4" id="KW-0472">Membrane</keyword>
<keyword evidence="4" id="KW-1133">Transmembrane helix</keyword>
<dbReference type="Gene3D" id="3.30.565.10">
    <property type="entry name" value="Histidine kinase-like ATPase, C-terminal domain"/>
    <property type="match status" value="1"/>
</dbReference>
<evidence type="ECO:0000256" key="2">
    <source>
        <dbReference type="ARBA" id="ARBA00012438"/>
    </source>
</evidence>
<name>A0A1Y6BVA7_9NEIS</name>
<feature type="domain" description="Histidine kinase" evidence="5">
    <location>
        <begin position="312"/>
        <end position="509"/>
    </location>
</feature>
<dbReference type="InterPro" id="IPR036097">
    <property type="entry name" value="HisK_dim/P_sf"/>
</dbReference>
<feature type="transmembrane region" description="Helical" evidence="4">
    <location>
        <begin position="76"/>
        <end position="96"/>
    </location>
</feature>
<feature type="transmembrane region" description="Helical" evidence="4">
    <location>
        <begin position="21"/>
        <end position="39"/>
    </location>
</feature>
<dbReference type="SUPFAM" id="SSF47384">
    <property type="entry name" value="Homodimeric domain of signal transducing histidine kinase"/>
    <property type="match status" value="1"/>
</dbReference>